<evidence type="ECO:0000256" key="1">
    <source>
        <dbReference type="ARBA" id="ARBA00006817"/>
    </source>
</evidence>
<gene>
    <name evidence="3" type="ORF">RM445_21065</name>
</gene>
<dbReference type="Pfam" id="PF08327">
    <property type="entry name" value="AHSA1"/>
    <property type="match status" value="1"/>
</dbReference>
<name>A0ABU2NDT1_9PSEU</name>
<sequence length="221" mass="23352">MIDIHEHVNAVRREVGTRVLEAGEARVVTLTRTYDAPVDEVWDACTSIERIPRWFLPITGDLRVGGRYQLEGNAGGVVERCDPPRSFAATWEFGGDVSGVEVRFDPAPAGGTVLTLEHVGHVDDEFWDRFGPGAVGLGWEGGLLGLAGHLGAPGVVTPAEAEAWAMSDEGRAFMTLSAERWRDAHIAAGADPEAAAASAARTAAFYTGTAVDDAEAPAAAE</sequence>
<organism evidence="3 4">
    <name type="scientific">Pseudonocardia charpentierae</name>
    <dbReference type="NCBI Taxonomy" id="3075545"/>
    <lineage>
        <taxon>Bacteria</taxon>
        <taxon>Bacillati</taxon>
        <taxon>Actinomycetota</taxon>
        <taxon>Actinomycetes</taxon>
        <taxon>Pseudonocardiales</taxon>
        <taxon>Pseudonocardiaceae</taxon>
        <taxon>Pseudonocardia</taxon>
    </lineage>
</organism>
<evidence type="ECO:0000259" key="2">
    <source>
        <dbReference type="Pfam" id="PF08327"/>
    </source>
</evidence>
<evidence type="ECO:0000313" key="4">
    <source>
        <dbReference type="Proteomes" id="UP001183202"/>
    </source>
</evidence>
<dbReference type="SUPFAM" id="SSF55961">
    <property type="entry name" value="Bet v1-like"/>
    <property type="match status" value="1"/>
</dbReference>
<comment type="caution">
    <text evidence="3">The sequence shown here is derived from an EMBL/GenBank/DDBJ whole genome shotgun (WGS) entry which is preliminary data.</text>
</comment>
<reference evidence="4" key="1">
    <citation type="submission" date="2023-07" db="EMBL/GenBank/DDBJ databases">
        <title>30 novel species of actinomycetes from the DSMZ collection.</title>
        <authorList>
            <person name="Nouioui I."/>
        </authorList>
    </citation>
    <scope>NUCLEOTIDE SEQUENCE [LARGE SCALE GENOMIC DNA]</scope>
    <source>
        <strain evidence="4">DSM 45834</strain>
    </source>
</reference>
<accession>A0ABU2NDT1</accession>
<keyword evidence="4" id="KW-1185">Reference proteome</keyword>
<dbReference type="RefSeq" id="WP_311558532.1">
    <property type="nucleotide sequence ID" value="NZ_JAVREJ010000016.1"/>
</dbReference>
<proteinExistence type="inferred from homology"/>
<dbReference type="EMBL" id="JAVREJ010000016">
    <property type="protein sequence ID" value="MDT0352024.1"/>
    <property type="molecule type" value="Genomic_DNA"/>
</dbReference>
<dbReference type="Proteomes" id="UP001183202">
    <property type="component" value="Unassembled WGS sequence"/>
</dbReference>
<evidence type="ECO:0000313" key="3">
    <source>
        <dbReference type="EMBL" id="MDT0352024.1"/>
    </source>
</evidence>
<dbReference type="Gene3D" id="3.30.530.20">
    <property type="match status" value="1"/>
</dbReference>
<dbReference type="CDD" id="cd08899">
    <property type="entry name" value="SRPBCC_CalC_Aha1-like_6"/>
    <property type="match status" value="1"/>
</dbReference>
<dbReference type="InterPro" id="IPR013538">
    <property type="entry name" value="ASHA1/2-like_C"/>
</dbReference>
<protein>
    <submittedName>
        <fullName evidence="3">SRPBCC family protein</fullName>
    </submittedName>
</protein>
<dbReference type="InterPro" id="IPR023393">
    <property type="entry name" value="START-like_dom_sf"/>
</dbReference>
<comment type="similarity">
    <text evidence="1">Belongs to the AHA1 family.</text>
</comment>
<feature type="domain" description="Activator of Hsp90 ATPase homologue 1/2-like C-terminal" evidence="2">
    <location>
        <begin position="35"/>
        <end position="141"/>
    </location>
</feature>